<feature type="region of interest" description="Disordered" evidence="1">
    <location>
        <begin position="1"/>
        <end position="113"/>
    </location>
</feature>
<organism evidence="2 3">
    <name type="scientific">Cylicostephanus goldi</name>
    <name type="common">Nematode worm</name>
    <dbReference type="NCBI Taxonomy" id="71465"/>
    <lineage>
        <taxon>Eukaryota</taxon>
        <taxon>Metazoa</taxon>
        <taxon>Ecdysozoa</taxon>
        <taxon>Nematoda</taxon>
        <taxon>Chromadorea</taxon>
        <taxon>Rhabditida</taxon>
        <taxon>Rhabditina</taxon>
        <taxon>Rhabditomorpha</taxon>
        <taxon>Strongyloidea</taxon>
        <taxon>Strongylidae</taxon>
        <taxon>Cylicostephanus</taxon>
    </lineage>
</organism>
<dbReference type="Proteomes" id="UP000271889">
    <property type="component" value="Unassembled WGS sequence"/>
</dbReference>
<dbReference type="AlphaFoldDB" id="A0A3P6SEV3"/>
<name>A0A3P6SEV3_CYLGO</name>
<dbReference type="EMBL" id="UYRV01006775">
    <property type="protein sequence ID" value="VDK53974.1"/>
    <property type="molecule type" value="Genomic_DNA"/>
</dbReference>
<sequence>MPGAVLPVAERAPSLRISLRRKAVSQRERSATPEPPRSTRKSQAKKRGRPTGSKTKSSSANKSQVESKARQSRGKSSRSKHSKPWEYDDGDEQHYDYVSCSESESSSSEEEYSFKASNSRVEFLEDELDDDSIVNDDSIHTFEEDLVSFSSCLSKTVWCYNDVIALQSS</sequence>
<feature type="compositionally biased region" description="Polar residues" evidence="1">
    <location>
        <begin position="52"/>
        <end position="66"/>
    </location>
</feature>
<proteinExistence type="predicted"/>
<feature type="compositionally biased region" description="Basic residues" evidence="1">
    <location>
        <begin position="70"/>
        <end position="82"/>
    </location>
</feature>
<evidence type="ECO:0000256" key="1">
    <source>
        <dbReference type="SAM" id="MobiDB-lite"/>
    </source>
</evidence>
<evidence type="ECO:0000313" key="2">
    <source>
        <dbReference type="EMBL" id="VDK53974.1"/>
    </source>
</evidence>
<keyword evidence="3" id="KW-1185">Reference proteome</keyword>
<protein>
    <submittedName>
        <fullName evidence="2">Uncharacterized protein</fullName>
    </submittedName>
</protein>
<evidence type="ECO:0000313" key="3">
    <source>
        <dbReference type="Proteomes" id="UP000271889"/>
    </source>
</evidence>
<reference evidence="2 3" key="1">
    <citation type="submission" date="2018-11" db="EMBL/GenBank/DDBJ databases">
        <authorList>
            <consortium name="Pathogen Informatics"/>
        </authorList>
    </citation>
    <scope>NUCLEOTIDE SEQUENCE [LARGE SCALE GENOMIC DNA]</scope>
</reference>
<feature type="compositionally biased region" description="Basic residues" evidence="1">
    <location>
        <begin position="38"/>
        <end position="49"/>
    </location>
</feature>
<accession>A0A3P6SEV3</accession>
<gene>
    <name evidence="2" type="ORF">CGOC_LOCUS2846</name>
</gene>